<sequence length="76" mass="9011">MCDASAICTYLFEQRRETHFRRRIYRWCHELLHKAGVHVEDRDNAVVQELDAGTQKDYATDFVGSKRTYPQTEIHP</sequence>
<reference evidence="1 2" key="1">
    <citation type="submission" date="2021-06" db="EMBL/GenBank/DDBJ databases">
        <title>Caerostris extrusa draft genome.</title>
        <authorList>
            <person name="Kono N."/>
            <person name="Arakawa K."/>
        </authorList>
    </citation>
    <scope>NUCLEOTIDE SEQUENCE [LARGE SCALE GENOMIC DNA]</scope>
</reference>
<protein>
    <submittedName>
        <fullName evidence="1">Uncharacterized protein</fullName>
    </submittedName>
</protein>
<name>A0AAV4NPF6_CAEEX</name>
<accession>A0AAV4NPF6</accession>
<keyword evidence="2" id="KW-1185">Reference proteome</keyword>
<dbReference type="AlphaFoldDB" id="A0AAV4NPF6"/>
<comment type="caution">
    <text evidence="1">The sequence shown here is derived from an EMBL/GenBank/DDBJ whole genome shotgun (WGS) entry which is preliminary data.</text>
</comment>
<gene>
    <name evidence="1" type="ORF">CEXT_556971</name>
</gene>
<evidence type="ECO:0000313" key="2">
    <source>
        <dbReference type="Proteomes" id="UP001054945"/>
    </source>
</evidence>
<organism evidence="1 2">
    <name type="scientific">Caerostris extrusa</name>
    <name type="common">Bark spider</name>
    <name type="synonym">Caerostris bankana</name>
    <dbReference type="NCBI Taxonomy" id="172846"/>
    <lineage>
        <taxon>Eukaryota</taxon>
        <taxon>Metazoa</taxon>
        <taxon>Ecdysozoa</taxon>
        <taxon>Arthropoda</taxon>
        <taxon>Chelicerata</taxon>
        <taxon>Arachnida</taxon>
        <taxon>Araneae</taxon>
        <taxon>Araneomorphae</taxon>
        <taxon>Entelegynae</taxon>
        <taxon>Araneoidea</taxon>
        <taxon>Araneidae</taxon>
        <taxon>Caerostris</taxon>
    </lineage>
</organism>
<dbReference type="EMBL" id="BPLR01021130">
    <property type="protein sequence ID" value="GIX86318.1"/>
    <property type="molecule type" value="Genomic_DNA"/>
</dbReference>
<evidence type="ECO:0000313" key="1">
    <source>
        <dbReference type="EMBL" id="GIX86318.1"/>
    </source>
</evidence>
<dbReference type="Proteomes" id="UP001054945">
    <property type="component" value="Unassembled WGS sequence"/>
</dbReference>
<proteinExistence type="predicted"/>